<gene>
    <name evidence="2" type="ORF">DPX16_13974</name>
</gene>
<dbReference type="AlphaFoldDB" id="A0A3N0Y8U0"/>
<organism evidence="2 3">
    <name type="scientific">Anabarilius grahami</name>
    <name type="common">Kanglang fish</name>
    <name type="synonym">Barilius grahami</name>
    <dbReference type="NCBI Taxonomy" id="495550"/>
    <lineage>
        <taxon>Eukaryota</taxon>
        <taxon>Metazoa</taxon>
        <taxon>Chordata</taxon>
        <taxon>Craniata</taxon>
        <taxon>Vertebrata</taxon>
        <taxon>Euteleostomi</taxon>
        <taxon>Actinopterygii</taxon>
        <taxon>Neopterygii</taxon>
        <taxon>Teleostei</taxon>
        <taxon>Ostariophysi</taxon>
        <taxon>Cypriniformes</taxon>
        <taxon>Xenocyprididae</taxon>
        <taxon>Xenocypridinae</taxon>
        <taxon>Xenocypridinae incertae sedis</taxon>
        <taxon>Anabarilius</taxon>
    </lineage>
</organism>
<keyword evidence="3" id="KW-1185">Reference proteome</keyword>
<evidence type="ECO:0000313" key="2">
    <source>
        <dbReference type="EMBL" id="ROL42567.1"/>
    </source>
</evidence>
<name>A0A3N0Y8U0_ANAGA</name>
<evidence type="ECO:0000256" key="1">
    <source>
        <dbReference type="SAM" id="MobiDB-lite"/>
    </source>
</evidence>
<evidence type="ECO:0000313" key="3">
    <source>
        <dbReference type="Proteomes" id="UP000281406"/>
    </source>
</evidence>
<proteinExistence type="predicted"/>
<sequence>MGDRLQGFIKGNGGNHTGEYQSNSRHLKHLSRMKQSYCNAEWTGTIDDDDDEEEKEDRSQKKMTTGSQQWSCLLSQDVAAQTTDDRLQGFIKGNRGNHTEWTGTDDNDEEEDEDSSQKMMTSGSQVSLALRCERRDQTTQ</sequence>
<feature type="region of interest" description="Disordered" evidence="1">
    <location>
        <begin position="1"/>
        <end position="26"/>
    </location>
</feature>
<feature type="compositionally biased region" description="Polar residues" evidence="1">
    <location>
        <begin position="117"/>
        <end position="127"/>
    </location>
</feature>
<feature type="compositionally biased region" description="Acidic residues" evidence="1">
    <location>
        <begin position="103"/>
        <end position="114"/>
    </location>
</feature>
<dbReference type="EMBL" id="RJVU01049572">
    <property type="protein sequence ID" value="ROL42567.1"/>
    <property type="molecule type" value="Genomic_DNA"/>
</dbReference>
<feature type="compositionally biased region" description="Basic and acidic residues" evidence="1">
    <location>
        <begin position="131"/>
        <end position="140"/>
    </location>
</feature>
<reference evidence="2 3" key="1">
    <citation type="submission" date="2018-10" db="EMBL/GenBank/DDBJ databases">
        <title>Genome assembly for a Yunnan-Guizhou Plateau 3E fish, Anabarilius grahami (Regan), and its evolutionary and genetic applications.</title>
        <authorList>
            <person name="Jiang W."/>
        </authorList>
    </citation>
    <scope>NUCLEOTIDE SEQUENCE [LARGE SCALE GENOMIC DNA]</scope>
    <source>
        <strain evidence="2">AG-KIZ</strain>
        <tissue evidence="2">Muscle</tissue>
    </source>
</reference>
<dbReference type="Proteomes" id="UP000281406">
    <property type="component" value="Unassembled WGS sequence"/>
</dbReference>
<feature type="compositionally biased region" description="Acidic residues" evidence="1">
    <location>
        <begin position="46"/>
        <end position="55"/>
    </location>
</feature>
<accession>A0A3N0Y8U0</accession>
<feature type="region of interest" description="Disordered" evidence="1">
    <location>
        <begin position="85"/>
        <end position="140"/>
    </location>
</feature>
<feature type="region of interest" description="Disordered" evidence="1">
    <location>
        <begin position="39"/>
        <end position="69"/>
    </location>
</feature>
<protein>
    <submittedName>
        <fullName evidence="2">Uncharacterized protein</fullName>
    </submittedName>
</protein>
<comment type="caution">
    <text evidence="2">The sequence shown here is derived from an EMBL/GenBank/DDBJ whole genome shotgun (WGS) entry which is preliminary data.</text>
</comment>